<evidence type="ECO:0000313" key="2">
    <source>
        <dbReference type="Proteomes" id="UP000253772"/>
    </source>
</evidence>
<reference evidence="1 2" key="1">
    <citation type="submission" date="2019-03" db="EMBL/GenBank/DDBJ databases">
        <title>Comparative insights into the high quality Complete genome sequence of highly metal resistant Cupriavidus metallidurans strain BS1 isolated from a gold-copper mine.</title>
        <authorList>
            <person name="Mazhar H.S."/>
            <person name="Rensing C."/>
        </authorList>
    </citation>
    <scope>NUCLEOTIDE SEQUENCE [LARGE SCALE GENOMIC DNA]</scope>
    <source>
        <strain evidence="1 2">BS1</strain>
    </source>
</reference>
<gene>
    <name evidence="1" type="ORF">DDF84_010320</name>
</gene>
<dbReference type="AlphaFoldDB" id="A0A482IQC8"/>
<proteinExistence type="predicted"/>
<dbReference type="OrthoDB" id="1550902at2"/>
<dbReference type="EMBL" id="CP037900">
    <property type="protein sequence ID" value="QBP10122.1"/>
    <property type="molecule type" value="Genomic_DNA"/>
</dbReference>
<evidence type="ECO:0000313" key="1">
    <source>
        <dbReference type="EMBL" id="QBP10122.1"/>
    </source>
</evidence>
<dbReference type="InterPro" id="IPR009734">
    <property type="entry name" value="Myoviridae_GpU"/>
</dbReference>
<organism evidence="1 2">
    <name type="scientific">Cupriavidus metallidurans</name>
    <dbReference type="NCBI Taxonomy" id="119219"/>
    <lineage>
        <taxon>Bacteria</taxon>
        <taxon>Pseudomonadati</taxon>
        <taxon>Pseudomonadota</taxon>
        <taxon>Betaproteobacteria</taxon>
        <taxon>Burkholderiales</taxon>
        <taxon>Burkholderiaceae</taxon>
        <taxon>Cupriavidus</taxon>
    </lineage>
</organism>
<dbReference type="PIRSF" id="PIRSF029208">
    <property type="entry name" value="Phage_tail_GPU"/>
    <property type="match status" value="1"/>
</dbReference>
<dbReference type="Pfam" id="PF06995">
    <property type="entry name" value="Phage_P2_GpU"/>
    <property type="match status" value="1"/>
</dbReference>
<sequence>MMMALGLFVFAMETAPYQEFQQQIGWRHPSNNRVGRRASRQYTGPDDETVTLAGVLLPELSGGDNTIEVLRQMGDTGLSYVLIEGSGRYYGMFELDSLSITRTLFFKDGKARRIEFSLKLTRVDGVLEQMVGESVLSATSSVLSSL</sequence>
<dbReference type="InterPro" id="IPR016912">
    <property type="entry name" value="Phage_P2_GpU"/>
</dbReference>
<name>A0A482IQC8_9BURK</name>
<dbReference type="RefSeq" id="WP_111733451.1">
    <property type="nucleotide sequence ID" value="NZ_CP037900.1"/>
</dbReference>
<dbReference type="Proteomes" id="UP000253772">
    <property type="component" value="Chromosome c1"/>
</dbReference>
<protein>
    <submittedName>
        <fullName evidence="1">Phage tail protein</fullName>
    </submittedName>
</protein>
<accession>A0A482IQC8</accession>